<accession>A0AAE0XUQ6</accession>
<organism evidence="1 2">
    <name type="scientific">Elysia crispata</name>
    <name type="common">lettuce slug</name>
    <dbReference type="NCBI Taxonomy" id="231223"/>
    <lineage>
        <taxon>Eukaryota</taxon>
        <taxon>Metazoa</taxon>
        <taxon>Spiralia</taxon>
        <taxon>Lophotrochozoa</taxon>
        <taxon>Mollusca</taxon>
        <taxon>Gastropoda</taxon>
        <taxon>Heterobranchia</taxon>
        <taxon>Euthyneura</taxon>
        <taxon>Panpulmonata</taxon>
        <taxon>Sacoglossa</taxon>
        <taxon>Placobranchoidea</taxon>
        <taxon>Plakobranchidae</taxon>
        <taxon>Elysia</taxon>
    </lineage>
</organism>
<evidence type="ECO:0000313" key="1">
    <source>
        <dbReference type="EMBL" id="KAK3712740.1"/>
    </source>
</evidence>
<dbReference type="Proteomes" id="UP001283361">
    <property type="component" value="Unassembled WGS sequence"/>
</dbReference>
<name>A0AAE0XUQ6_9GAST</name>
<reference evidence="1" key="1">
    <citation type="journal article" date="2023" name="G3 (Bethesda)">
        <title>A reference genome for the long-term kleptoplast-retaining sea slug Elysia crispata morphotype clarki.</title>
        <authorList>
            <person name="Eastman K.E."/>
            <person name="Pendleton A.L."/>
            <person name="Shaikh M.A."/>
            <person name="Suttiyut T."/>
            <person name="Ogas R."/>
            <person name="Tomko P."/>
            <person name="Gavelis G."/>
            <person name="Widhalm J.R."/>
            <person name="Wisecaver J.H."/>
        </authorList>
    </citation>
    <scope>NUCLEOTIDE SEQUENCE</scope>
    <source>
        <strain evidence="1">ECLA1</strain>
    </source>
</reference>
<keyword evidence="2" id="KW-1185">Reference proteome</keyword>
<evidence type="ECO:0000313" key="2">
    <source>
        <dbReference type="Proteomes" id="UP001283361"/>
    </source>
</evidence>
<protein>
    <submittedName>
        <fullName evidence="1">Uncharacterized protein</fullName>
    </submittedName>
</protein>
<sequence>MLGGNETLALALNDTTAVITGYHRLSLAITDYQMEIVTARQASLRNMMIDYSNADKRKRFSFCSGSKVDIGQGEINTSTRHTENSIEFYCGDQYRRQVNEKLTSARHTEKICQIALVLLVVTNTGDRQVKEKLTFSTTHRNIALVFTVVTNTGDRSSEKLTSARHTETYSVKEKLTSARHTENSVSFTVVTNTGDKVKEKLTSARHTAENSVSFTVVTNTWRQVKEKLTSARHIENSVSFTVMTNTAETGQGEISISTTHRK</sequence>
<proteinExistence type="predicted"/>
<dbReference type="EMBL" id="JAWDGP010007580">
    <property type="protein sequence ID" value="KAK3712740.1"/>
    <property type="molecule type" value="Genomic_DNA"/>
</dbReference>
<gene>
    <name evidence="1" type="ORF">RRG08_007064</name>
</gene>
<dbReference type="AlphaFoldDB" id="A0AAE0XUQ6"/>
<comment type="caution">
    <text evidence="1">The sequence shown here is derived from an EMBL/GenBank/DDBJ whole genome shotgun (WGS) entry which is preliminary data.</text>
</comment>